<comment type="caution">
    <text evidence="1">The sequence shown here is derived from an EMBL/GenBank/DDBJ whole genome shotgun (WGS) entry which is preliminary data.</text>
</comment>
<protein>
    <submittedName>
        <fullName evidence="1">Uncharacterized protein</fullName>
    </submittedName>
</protein>
<evidence type="ECO:0000313" key="1">
    <source>
        <dbReference type="EMBL" id="MFC2251949.1"/>
    </source>
</evidence>
<sequence length="66" mass="7215">MGKEDGITCLASIRQRIVNFSDLFDDVDETMFDRIRRAESIGHPLGDTRTKAHGALVGGKIDALSP</sequence>
<gene>
    <name evidence="1" type="ORF">ACETRX_20105</name>
</gene>
<reference evidence="1 2" key="1">
    <citation type="submission" date="2024-09" db="EMBL/GenBank/DDBJ databases">
        <title>Description of Labrys sedimenti sp. nov., isolated from a diclofenac-degrading enrichment culture, and genome-based reclassification of Labrys portucalensis as a later heterotypic synonym of Labrys neptuniae.</title>
        <authorList>
            <person name="Tancsics A."/>
            <person name="Csepanyi A."/>
        </authorList>
    </citation>
    <scope>NUCLEOTIDE SEQUENCE [LARGE SCALE GENOMIC DNA]</scope>
    <source>
        <strain evidence="1 2">LMG 23412</strain>
    </source>
</reference>
<name>A0ABV6ZIC4_9HYPH</name>
<dbReference type="EMBL" id="JBHGPK010000008">
    <property type="protein sequence ID" value="MFC2251949.1"/>
    <property type="molecule type" value="Genomic_DNA"/>
</dbReference>
<organism evidence="1 2">
    <name type="scientific">Labrys neptuniae</name>
    <dbReference type="NCBI Taxonomy" id="376174"/>
    <lineage>
        <taxon>Bacteria</taxon>
        <taxon>Pseudomonadati</taxon>
        <taxon>Pseudomonadota</taxon>
        <taxon>Alphaproteobacteria</taxon>
        <taxon>Hyphomicrobiales</taxon>
        <taxon>Xanthobacteraceae</taxon>
        <taxon>Labrys</taxon>
    </lineage>
</organism>
<evidence type="ECO:0000313" key="2">
    <source>
        <dbReference type="Proteomes" id="UP001595190"/>
    </source>
</evidence>
<dbReference type="Proteomes" id="UP001595190">
    <property type="component" value="Unassembled WGS sequence"/>
</dbReference>
<proteinExistence type="predicted"/>
<dbReference type="RefSeq" id="WP_394312496.1">
    <property type="nucleotide sequence ID" value="NZ_JBHGPK010000008.1"/>
</dbReference>
<accession>A0ABV6ZIC4</accession>